<dbReference type="InterPro" id="IPR024445">
    <property type="entry name" value="Tnp_ISXO2-like"/>
</dbReference>
<name>A0A437J8S1_9SPHN</name>
<dbReference type="Proteomes" id="UP000282977">
    <property type="component" value="Unassembled WGS sequence"/>
</dbReference>
<dbReference type="Pfam" id="PF12760">
    <property type="entry name" value="Zn_ribbon_IS1595"/>
    <property type="match status" value="1"/>
</dbReference>
<evidence type="ECO:0000313" key="3">
    <source>
        <dbReference type="EMBL" id="RVT42010.1"/>
    </source>
</evidence>
<evidence type="ECO:0000313" key="4">
    <source>
        <dbReference type="Proteomes" id="UP000282977"/>
    </source>
</evidence>
<dbReference type="Pfam" id="PF12762">
    <property type="entry name" value="DDE_Tnp_IS1595"/>
    <property type="match status" value="1"/>
</dbReference>
<dbReference type="NCBIfam" id="NF033547">
    <property type="entry name" value="transpos_IS1595"/>
    <property type="match status" value="1"/>
</dbReference>
<accession>A0A437J8S1</accession>
<dbReference type="InterPro" id="IPR024442">
    <property type="entry name" value="Transposase_Zn_ribbon"/>
</dbReference>
<dbReference type="PANTHER" id="PTHR47163:SF2">
    <property type="entry name" value="SI:DKEY-17M8.2"/>
    <property type="match status" value="1"/>
</dbReference>
<dbReference type="InterPro" id="IPR053164">
    <property type="entry name" value="IS1016-like_transposase"/>
</dbReference>
<dbReference type="PANTHER" id="PTHR47163">
    <property type="entry name" value="DDE_TNP_IS1595 DOMAIN-CONTAINING PROTEIN"/>
    <property type="match status" value="1"/>
</dbReference>
<dbReference type="EMBL" id="RZUL01000002">
    <property type="protein sequence ID" value="RVT41712.1"/>
    <property type="molecule type" value="Genomic_DNA"/>
</dbReference>
<dbReference type="AlphaFoldDB" id="A0A437J8S1"/>
<dbReference type="OrthoDB" id="271821at2"/>
<comment type="caution">
    <text evidence="2">The sequence shown here is derived from an EMBL/GenBank/DDBJ whole genome shotgun (WGS) entry which is preliminary data.</text>
</comment>
<dbReference type="SMART" id="SM01126">
    <property type="entry name" value="DDE_Tnp_IS1595"/>
    <property type="match status" value="1"/>
</dbReference>
<reference evidence="2 4" key="1">
    <citation type="submission" date="2019-01" db="EMBL/GenBank/DDBJ databases">
        <authorList>
            <person name="Chen W.-M."/>
        </authorList>
    </citation>
    <scope>NUCLEOTIDE SEQUENCE [LARGE SCALE GENOMIC DNA]</scope>
    <source>
        <strain evidence="2 4">TLA-22</strain>
    </source>
</reference>
<proteinExistence type="predicted"/>
<evidence type="ECO:0000313" key="2">
    <source>
        <dbReference type="EMBL" id="RVT41712.1"/>
    </source>
</evidence>
<gene>
    <name evidence="2" type="ORF">ENE74_05330</name>
    <name evidence="3" type="ORF">ENE74_07125</name>
</gene>
<feature type="domain" description="ISXO2-like transposase" evidence="1">
    <location>
        <begin position="149"/>
        <end position="296"/>
    </location>
</feature>
<evidence type="ECO:0000259" key="1">
    <source>
        <dbReference type="SMART" id="SM01126"/>
    </source>
</evidence>
<dbReference type="RefSeq" id="WP_127689641.1">
    <property type="nucleotide sequence ID" value="NZ_RZUL01000002.1"/>
</dbReference>
<protein>
    <submittedName>
        <fullName evidence="2">IS1595 family transposase</fullName>
    </submittedName>
</protein>
<sequence length="324" mass="36245">MSKKPAIQQFDTILQMMAVIPDEQAAIDHFTAIRWKNGAFCPLCKNADANRIGRMNRVVGAGENQVKTPTNTYKCYACRKRFSIKVGTIFEDSKIPLRSWMLAIWLITSHKKGIASTQLAKDIGVTQKTAWFMTHRLRYAIKTQSFNRPLDGIVEADETFIGGKEKNKHAHQRTGGKQGGKGKVAVLGMLERDGELRTGTTPNLSAKAVQTVIRDNVKSGANLMTDEHGAFVGLSDAYNHHRVNHSAGEYVRHYILHTNGIESVWALFKRQIIGTHHFLSPKHLNAYLGEMTWRFNLRSMGEGDRVNALLAQTAGRLTYKALKA</sequence>
<keyword evidence="4" id="KW-1185">Reference proteome</keyword>
<organism evidence="2 4">
    <name type="scientific">Sphingobium algorifonticola</name>
    <dbReference type="NCBI Taxonomy" id="2008318"/>
    <lineage>
        <taxon>Bacteria</taxon>
        <taxon>Pseudomonadati</taxon>
        <taxon>Pseudomonadota</taxon>
        <taxon>Alphaproteobacteria</taxon>
        <taxon>Sphingomonadales</taxon>
        <taxon>Sphingomonadaceae</taxon>
        <taxon>Sphingobium</taxon>
    </lineage>
</organism>
<dbReference type="EMBL" id="RZUL01000002">
    <property type="protein sequence ID" value="RVT42010.1"/>
    <property type="molecule type" value="Genomic_DNA"/>
</dbReference>